<proteinExistence type="evidence at transcript level"/>
<evidence type="ECO:0000256" key="3">
    <source>
        <dbReference type="ARBA" id="ARBA00022448"/>
    </source>
</evidence>
<feature type="region of interest" description="Disordered" evidence="10">
    <location>
        <begin position="87"/>
        <end position="108"/>
    </location>
</feature>
<evidence type="ECO:0000256" key="2">
    <source>
        <dbReference type="ARBA" id="ARBA00005911"/>
    </source>
</evidence>
<dbReference type="InterPro" id="IPR026010">
    <property type="entry name" value="NSP1/NUP62"/>
</dbReference>
<evidence type="ECO:0000313" key="12">
    <source>
        <dbReference type="EMBL" id="JAC87093.1"/>
    </source>
</evidence>
<reference evidence="12" key="1">
    <citation type="journal article" date="2015" name="J. Med. Entomol.">
        <title>A Deep Insight Into the Sialotranscriptome of the Chagas Disease Vector, Panstrongylus megistus (Hemiptera: Heteroptera).</title>
        <authorList>
            <person name="Ribeiro J.M."/>
            <person name="Schwarz A."/>
            <person name="Francischetti I.M."/>
        </authorList>
    </citation>
    <scope>NUCLEOTIDE SEQUENCE</scope>
    <source>
        <tissue evidence="12">Salivary glands</tissue>
    </source>
</reference>
<dbReference type="AlphaFoldDB" id="A0A069DSM3"/>
<dbReference type="EMBL" id="GBGD01001796">
    <property type="protein sequence ID" value="JAC87093.1"/>
    <property type="molecule type" value="mRNA"/>
</dbReference>
<keyword evidence="6" id="KW-0811">Translocation</keyword>
<dbReference type="GO" id="GO:0006405">
    <property type="term" value="P:RNA export from nucleus"/>
    <property type="evidence" value="ECO:0007669"/>
    <property type="project" value="TreeGrafter"/>
</dbReference>
<dbReference type="Gene3D" id="1.20.5.170">
    <property type="match status" value="1"/>
</dbReference>
<feature type="compositionally biased region" description="Low complexity" evidence="10">
    <location>
        <begin position="92"/>
        <end position="108"/>
    </location>
</feature>
<feature type="domain" description="Nucleoporin NSP1-like C-terminal" evidence="11">
    <location>
        <begin position="191"/>
        <end position="292"/>
    </location>
</feature>
<dbReference type="GO" id="GO:0044613">
    <property type="term" value="C:nuclear pore central transport channel"/>
    <property type="evidence" value="ECO:0007669"/>
    <property type="project" value="TreeGrafter"/>
</dbReference>
<feature type="coiled-coil region" evidence="9">
    <location>
        <begin position="202"/>
        <end position="236"/>
    </location>
</feature>
<protein>
    <submittedName>
        <fullName evidence="12">Putative nuclear pore glycoprotein p62</fullName>
    </submittedName>
</protein>
<evidence type="ECO:0000256" key="8">
    <source>
        <dbReference type="ARBA" id="ARBA00023242"/>
    </source>
</evidence>
<dbReference type="PANTHER" id="PTHR12084:SF0">
    <property type="entry name" value="NUCLEAR PORE GLYCOPROTEIN P62"/>
    <property type="match status" value="1"/>
</dbReference>
<dbReference type="GO" id="GO:0005543">
    <property type="term" value="F:phospholipid binding"/>
    <property type="evidence" value="ECO:0007669"/>
    <property type="project" value="TreeGrafter"/>
</dbReference>
<evidence type="ECO:0000256" key="5">
    <source>
        <dbReference type="ARBA" id="ARBA00022927"/>
    </source>
</evidence>
<name>A0A069DSM3_9HEMI</name>
<keyword evidence="7" id="KW-0906">Nuclear pore complex</keyword>
<comment type="similarity">
    <text evidence="2">Belongs to the nucleoporin NSP1/NUP62 family.</text>
</comment>
<dbReference type="GO" id="GO:0051028">
    <property type="term" value="P:mRNA transport"/>
    <property type="evidence" value="ECO:0007669"/>
    <property type="project" value="UniProtKB-KW"/>
</dbReference>
<evidence type="ECO:0000256" key="1">
    <source>
        <dbReference type="ARBA" id="ARBA00004567"/>
    </source>
</evidence>
<keyword evidence="9" id="KW-0175">Coiled coil</keyword>
<dbReference type="GO" id="GO:0006606">
    <property type="term" value="P:protein import into nucleus"/>
    <property type="evidence" value="ECO:0007669"/>
    <property type="project" value="TreeGrafter"/>
</dbReference>
<evidence type="ECO:0000256" key="6">
    <source>
        <dbReference type="ARBA" id="ARBA00023010"/>
    </source>
</evidence>
<evidence type="ECO:0000256" key="4">
    <source>
        <dbReference type="ARBA" id="ARBA00022816"/>
    </source>
</evidence>
<accession>A0A069DSM3</accession>
<organism evidence="12">
    <name type="scientific">Panstrongylus megistus</name>
    <dbReference type="NCBI Taxonomy" id="65343"/>
    <lineage>
        <taxon>Eukaryota</taxon>
        <taxon>Metazoa</taxon>
        <taxon>Ecdysozoa</taxon>
        <taxon>Arthropoda</taxon>
        <taxon>Hexapoda</taxon>
        <taxon>Insecta</taxon>
        <taxon>Pterygota</taxon>
        <taxon>Neoptera</taxon>
        <taxon>Paraneoptera</taxon>
        <taxon>Hemiptera</taxon>
        <taxon>Heteroptera</taxon>
        <taxon>Panheteroptera</taxon>
        <taxon>Cimicomorpha</taxon>
        <taxon>Reduviidae</taxon>
        <taxon>Triatominae</taxon>
        <taxon>Panstrongylus</taxon>
    </lineage>
</organism>
<keyword evidence="5" id="KW-0653">Protein transport</keyword>
<feature type="non-terminal residue" evidence="12">
    <location>
        <position position="1"/>
    </location>
</feature>
<keyword evidence="4" id="KW-0509">mRNA transport</keyword>
<dbReference type="Pfam" id="PF05064">
    <property type="entry name" value="Nsp1_C"/>
    <property type="match status" value="1"/>
</dbReference>
<evidence type="ECO:0000256" key="7">
    <source>
        <dbReference type="ARBA" id="ARBA00023132"/>
    </source>
</evidence>
<evidence type="ECO:0000259" key="11">
    <source>
        <dbReference type="Pfam" id="PF05064"/>
    </source>
</evidence>
<keyword evidence="3" id="KW-0813">Transport</keyword>
<keyword evidence="8" id="KW-0539">Nucleus</keyword>
<dbReference type="GO" id="GO:0017056">
    <property type="term" value="F:structural constituent of nuclear pore"/>
    <property type="evidence" value="ECO:0007669"/>
    <property type="project" value="InterPro"/>
</dbReference>
<sequence>YFISTCHIVNFLYSCYTRSLSMSFNPDQTLKLGPITTTSQNVCTSTGITAIPTMTASNTLITTSTAATLPSFTLANPVPSTTVASSTLQLKPTQQTVPTTSTTTSSVPITGLPSGFSFGGGLLNQLKGHIASNSPSSNLLSGISGDKKLGTGTTTLSGGTIQTTSSQLPQQTTTTITTQASGSTPFLPSQAATDKQVSQMTYEELETTVNKLIGKLTDNEEEFAKLARELNDWDKAINENYEKLLLLTETVKTVKSAQIKLSYDLDFIAIEHKDFESIVTACEKEVENYNFSQPSRHDVYQKAISVDIQIRRMCEELREVIEHLNDRLRFCESDDPVMQIGRVLNAHMESLKWVDESTTQIYDYITYLSQIQEQMKKTLPQVGN</sequence>
<evidence type="ECO:0000256" key="9">
    <source>
        <dbReference type="SAM" id="Coils"/>
    </source>
</evidence>
<dbReference type="PANTHER" id="PTHR12084">
    <property type="entry name" value="NUCLEAR PORE GLYCOPROTEIN P62-RELATED"/>
    <property type="match status" value="1"/>
</dbReference>
<dbReference type="InterPro" id="IPR007758">
    <property type="entry name" value="Nucleoporin_NSP1_C"/>
</dbReference>
<comment type="subcellular location">
    <subcellularLocation>
        <location evidence="1">Nucleus</location>
        <location evidence="1">Nuclear pore complex</location>
    </subcellularLocation>
</comment>
<evidence type="ECO:0000256" key="10">
    <source>
        <dbReference type="SAM" id="MobiDB-lite"/>
    </source>
</evidence>